<dbReference type="Proteomes" id="UP000807025">
    <property type="component" value="Unassembled WGS sequence"/>
</dbReference>
<dbReference type="EMBL" id="MU154625">
    <property type="protein sequence ID" value="KAF9491178.1"/>
    <property type="molecule type" value="Genomic_DNA"/>
</dbReference>
<evidence type="ECO:0000313" key="2">
    <source>
        <dbReference type="Proteomes" id="UP000807025"/>
    </source>
</evidence>
<reference evidence="1" key="1">
    <citation type="submission" date="2020-11" db="EMBL/GenBank/DDBJ databases">
        <authorList>
            <consortium name="DOE Joint Genome Institute"/>
            <person name="Ahrendt S."/>
            <person name="Riley R."/>
            <person name="Andreopoulos W."/>
            <person name="Labutti K."/>
            <person name="Pangilinan J."/>
            <person name="Ruiz-Duenas F.J."/>
            <person name="Barrasa J.M."/>
            <person name="Sanchez-Garcia M."/>
            <person name="Camarero S."/>
            <person name="Miyauchi S."/>
            <person name="Serrano A."/>
            <person name="Linde D."/>
            <person name="Babiker R."/>
            <person name="Drula E."/>
            <person name="Ayuso-Fernandez I."/>
            <person name="Pacheco R."/>
            <person name="Padilla G."/>
            <person name="Ferreira P."/>
            <person name="Barriuso J."/>
            <person name="Kellner H."/>
            <person name="Castanera R."/>
            <person name="Alfaro M."/>
            <person name="Ramirez L."/>
            <person name="Pisabarro A.G."/>
            <person name="Kuo A."/>
            <person name="Tritt A."/>
            <person name="Lipzen A."/>
            <person name="He G."/>
            <person name="Yan M."/>
            <person name="Ng V."/>
            <person name="Cullen D."/>
            <person name="Martin F."/>
            <person name="Rosso M.-N."/>
            <person name="Henrissat B."/>
            <person name="Hibbett D."/>
            <person name="Martinez A.T."/>
            <person name="Grigoriev I.V."/>
        </authorList>
    </citation>
    <scope>NUCLEOTIDE SEQUENCE</scope>
    <source>
        <strain evidence="1">ATCC 90797</strain>
    </source>
</reference>
<sequence length="157" mass="18412">MSAIIAYNVSSQQAITATFTELQQQLLTQVTASTGLTWFMENRKEMYTFTKRASNRKFKQEIEAKWLITQTLSTLKKKTDKLVREFFDNPHMKMACTITEAAQELRKWQQSEGRVQSKLRGPQRSPTVDEEEMKVVKKEEFDVLIRLRIETLDEAMR</sequence>
<comment type="caution">
    <text evidence="1">The sequence shown here is derived from an EMBL/GenBank/DDBJ whole genome shotgun (WGS) entry which is preliminary data.</text>
</comment>
<organism evidence="1 2">
    <name type="scientific">Pleurotus eryngii</name>
    <name type="common">Boletus of the steppes</name>
    <dbReference type="NCBI Taxonomy" id="5323"/>
    <lineage>
        <taxon>Eukaryota</taxon>
        <taxon>Fungi</taxon>
        <taxon>Dikarya</taxon>
        <taxon>Basidiomycota</taxon>
        <taxon>Agaricomycotina</taxon>
        <taxon>Agaricomycetes</taxon>
        <taxon>Agaricomycetidae</taxon>
        <taxon>Agaricales</taxon>
        <taxon>Pleurotineae</taxon>
        <taxon>Pleurotaceae</taxon>
        <taxon>Pleurotus</taxon>
    </lineage>
</organism>
<proteinExistence type="predicted"/>
<accession>A0A9P5ZN75</accession>
<protein>
    <submittedName>
        <fullName evidence="1">Uncharacterized protein</fullName>
    </submittedName>
</protein>
<gene>
    <name evidence="1" type="ORF">BDN71DRAFT_1434161</name>
</gene>
<keyword evidence="2" id="KW-1185">Reference proteome</keyword>
<evidence type="ECO:0000313" key="1">
    <source>
        <dbReference type="EMBL" id="KAF9491178.1"/>
    </source>
</evidence>
<dbReference type="AlphaFoldDB" id="A0A9P5ZN75"/>
<name>A0A9P5ZN75_PLEER</name>